<dbReference type="PANTHER" id="PTHR36681">
    <property type="entry name" value="NUCLEAR GTPASE, GERMINAL CENTER-ASSOCIATED, TANDEM DUPLICATE 3"/>
    <property type="match status" value="1"/>
</dbReference>
<dbReference type="SUPFAM" id="SSF52540">
    <property type="entry name" value="P-loop containing nucleoside triphosphate hydrolases"/>
    <property type="match status" value="1"/>
</dbReference>
<evidence type="ECO:0000313" key="2">
    <source>
        <dbReference type="EMBL" id="USP75564.1"/>
    </source>
</evidence>
<dbReference type="PANTHER" id="PTHR36681:SF3">
    <property type="entry name" value="NUCLEAR GTPASE, GERMINAL CENTER-ASSOCIATED, TANDEM DUPLICATE 3"/>
    <property type="match status" value="1"/>
</dbReference>
<protein>
    <submittedName>
        <fullName evidence="2">Dynamin N domain containing protein</fullName>
    </submittedName>
</protein>
<evidence type="ECO:0000313" key="3">
    <source>
        <dbReference type="Proteomes" id="UP001056012"/>
    </source>
</evidence>
<feature type="domain" description="Dynamin N-terminal" evidence="1">
    <location>
        <begin position="81"/>
        <end position="315"/>
    </location>
</feature>
<dbReference type="EMBL" id="CP089275">
    <property type="protein sequence ID" value="USP75564.1"/>
    <property type="molecule type" value="Genomic_DNA"/>
</dbReference>
<dbReference type="InterPro" id="IPR027417">
    <property type="entry name" value="P-loop_NTPase"/>
</dbReference>
<dbReference type="Gene3D" id="3.40.50.300">
    <property type="entry name" value="P-loop containing nucleotide triphosphate hydrolases"/>
    <property type="match status" value="1"/>
</dbReference>
<evidence type="ECO:0000259" key="1">
    <source>
        <dbReference type="Pfam" id="PF00350"/>
    </source>
</evidence>
<gene>
    <name evidence="2" type="ORF">yc1106_02838</name>
</gene>
<sequence length="880" mass="101130">MTSSQKRSFKELQGATIDDDELLQEPWYAINPDEIVMMVENMCDKLTAPLQKYTNIDSRFQDVIDAVNRKRKLPDVRQFNVAVLGEQGTGKSSVINALLDRGLLDRSGSSKACTAYATILEYKKSASDQTNLSDLTVEFLNEEEIRHIIKEQINHWTDVYPGHKKGHDSLLDADADEDEDEDRKFQLPAYKSLNASSRGALTAKEFFEIVFNVRTCSETRTWLEKQLHHTNIQEGDFFETCYEKARSRFAQMDKEKKEFNLEMRKARCINVPDRKLWKETTVIKELWPFVKAVTISTGHVLLRHGLRLFDLPGESLSSFLRENADRLGYGDMSQLREAVVNNFRREADFEMVIAPFSRLQTSVVQERYINWSIHLKGANKTILVMNKSDELLNEDNMGTQLSEINEDPFSSLRERLEAIEDMQNSNDLKKEDDLECQGGIDDQTISGLLDEIVKEIIIAYIKYETANVQKMMHPKGIRVFSVSALAHTRAMNRRRKGTDVLDEKTAGILELRNFLAKLPAVTNYQNYHDHVYRALVELRKEAAHPLERHLEDETYAAMRHDLGKQIQSLGRELQGHSDKLSHELLEPPWSGHDKQNIVGSIKHLTEEVWTHPNIHASGYAKMLRENGIPVNGKYHGRNMNAELLSTMEKHINRWCEDMNFKAGRLAQFIFKPVKALLLRTQLAIDESSAQLALKHVATEELRLASQRIEGIHNTLLTNLRNSLAKTHLYFTTEIDIYCPIAKEMKACYDRALDRELVHSGSGTYSRQRRVLCASIIKGSDTGIRPLVKKIEELLQTQQRKCWEADCNTFIVDTIDQLNSFLNTTKQFLQSASYITVEHFQARSELMKLLADFDADLREIQSRFENNAEEHIGKKAKYKDS</sequence>
<dbReference type="Pfam" id="PF00350">
    <property type="entry name" value="Dynamin_N"/>
    <property type="match status" value="1"/>
</dbReference>
<dbReference type="InterPro" id="IPR045063">
    <property type="entry name" value="Dynamin_N"/>
</dbReference>
<dbReference type="Proteomes" id="UP001056012">
    <property type="component" value="Chromosome 2"/>
</dbReference>
<organism evidence="2 3">
    <name type="scientific">Curvularia clavata</name>
    <dbReference type="NCBI Taxonomy" id="95742"/>
    <lineage>
        <taxon>Eukaryota</taxon>
        <taxon>Fungi</taxon>
        <taxon>Dikarya</taxon>
        <taxon>Ascomycota</taxon>
        <taxon>Pezizomycotina</taxon>
        <taxon>Dothideomycetes</taxon>
        <taxon>Pleosporomycetidae</taxon>
        <taxon>Pleosporales</taxon>
        <taxon>Pleosporineae</taxon>
        <taxon>Pleosporaceae</taxon>
        <taxon>Curvularia</taxon>
    </lineage>
</organism>
<name>A0A9Q9DRB6_CURCL</name>
<accession>A0A9Q9DRB6</accession>
<proteinExistence type="predicted"/>
<keyword evidence="3" id="KW-1185">Reference proteome</keyword>
<dbReference type="AlphaFoldDB" id="A0A9Q9DRB6"/>
<dbReference type="VEuPathDB" id="FungiDB:yc1106_02838"/>
<dbReference type="OrthoDB" id="3598281at2759"/>
<reference evidence="2" key="1">
    <citation type="submission" date="2021-12" db="EMBL/GenBank/DDBJ databases">
        <title>Curvularia clavata genome.</title>
        <authorList>
            <person name="Cao Y."/>
        </authorList>
    </citation>
    <scope>NUCLEOTIDE SEQUENCE</scope>
    <source>
        <strain evidence="2">Yc1106</strain>
    </source>
</reference>